<protein>
    <submittedName>
        <fullName evidence="2">Putative alpha-E superfamily protein</fullName>
    </submittedName>
</protein>
<organism evidence="2 3">
    <name type="scientific">Paenibacillus prosopidis</name>
    <dbReference type="NCBI Taxonomy" id="630520"/>
    <lineage>
        <taxon>Bacteria</taxon>
        <taxon>Bacillati</taxon>
        <taxon>Bacillota</taxon>
        <taxon>Bacilli</taxon>
        <taxon>Bacillales</taxon>
        <taxon>Paenibacillaceae</taxon>
        <taxon>Paenibacillus</taxon>
    </lineage>
</organism>
<name>A0A368W0W5_9BACL</name>
<dbReference type="Proteomes" id="UP000252415">
    <property type="component" value="Unassembled WGS sequence"/>
</dbReference>
<dbReference type="AlphaFoldDB" id="A0A368W0W5"/>
<evidence type="ECO:0000259" key="1">
    <source>
        <dbReference type="Pfam" id="PF04168"/>
    </source>
</evidence>
<keyword evidence="3" id="KW-1185">Reference proteome</keyword>
<dbReference type="InterPro" id="IPR007296">
    <property type="entry name" value="DUF403"/>
</dbReference>
<sequence length="303" mass="35998">MMNRYAEWLFWIGRYMERAENHSRLIDANYHMRHELRGNENDRDYTWEKLVSAVGDLARFKENNAIANEWTVLHFLTFERTNNNSIYSIIHQSRNNIRALRQLLPRELWEITNSLYLWLQDQDVNKLMQQSPYMFYQRVREWVSLFYGAADSTMLREQEWNFLQAGKYLERAENTVRILQTIQTNFISDPASSQDKSHYNRMTVLLKSVGGYEAFRKSHADNVTFARVMEFLILNPHFPRSIQFAFASLESYLKAIKQEDFNFMELPNSRLLDSDLLHELLQSCNQLGFSISKAFFQEDIVGA</sequence>
<gene>
    <name evidence="2" type="ORF">DFP97_106160</name>
</gene>
<accession>A0A368W0W5</accession>
<dbReference type="RefSeq" id="WP_114380064.1">
    <property type="nucleotide sequence ID" value="NZ_QPJD01000006.1"/>
</dbReference>
<evidence type="ECO:0000313" key="2">
    <source>
        <dbReference type="EMBL" id="RCW48460.1"/>
    </source>
</evidence>
<dbReference type="Pfam" id="PF04168">
    <property type="entry name" value="Alpha-E"/>
    <property type="match status" value="1"/>
</dbReference>
<dbReference type="InterPro" id="IPR051680">
    <property type="entry name" value="ATP-dep_Glu-Cys_Ligase-2"/>
</dbReference>
<proteinExistence type="predicted"/>
<dbReference type="EMBL" id="QPJD01000006">
    <property type="protein sequence ID" value="RCW48460.1"/>
    <property type="molecule type" value="Genomic_DNA"/>
</dbReference>
<feature type="domain" description="DUF403" evidence="1">
    <location>
        <begin position="1"/>
        <end position="260"/>
    </location>
</feature>
<evidence type="ECO:0000313" key="3">
    <source>
        <dbReference type="Proteomes" id="UP000252415"/>
    </source>
</evidence>
<dbReference type="OrthoDB" id="9803532at2"/>
<reference evidence="2 3" key="1">
    <citation type="submission" date="2018-07" db="EMBL/GenBank/DDBJ databases">
        <title>Genomic Encyclopedia of Type Strains, Phase III (KMG-III): the genomes of soil and plant-associated and newly described type strains.</title>
        <authorList>
            <person name="Whitman W."/>
        </authorList>
    </citation>
    <scope>NUCLEOTIDE SEQUENCE [LARGE SCALE GENOMIC DNA]</scope>
    <source>
        <strain evidence="2 3">CECT 7506</strain>
    </source>
</reference>
<dbReference type="PANTHER" id="PTHR34595:SF7">
    <property type="entry name" value="SLL1039 PROTEIN"/>
    <property type="match status" value="1"/>
</dbReference>
<dbReference type="PANTHER" id="PTHR34595">
    <property type="entry name" value="BLR5612 PROTEIN"/>
    <property type="match status" value="1"/>
</dbReference>
<comment type="caution">
    <text evidence="2">The sequence shown here is derived from an EMBL/GenBank/DDBJ whole genome shotgun (WGS) entry which is preliminary data.</text>
</comment>